<evidence type="ECO:0000313" key="2">
    <source>
        <dbReference type="Proteomes" id="UP000464954"/>
    </source>
</evidence>
<dbReference type="AlphaFoldDB" id="A0A6P1M9M6"/>
<protein>
    <submittedName>
        <fullName evidence="1">Acyl carrier protein</fullName>
    </submittedName>
</protein>
<evidence type="ECO:0000313" key="1">
    <source>
        <dbReference type="EMBL" id="QHI69773.1"/>
    </source>
</evidence>
<dbReference type="SUPFAM" id="SSF47336">
    <property type="entry name" value="ACP-like"/>
    <property type="match status" value="1"/>
</dbReference>
<accession>A0A6P1M9M6</accession>
<dbReference type="RefSeq" id="WP_160628955.1">
    <property type="nucleotide sequence ID" value="NZ_CP047593.1"/>
</dbReference>
<proteinExistence type="predicted"/>
<dbReference type="Gene3D" id="1.10.1200.10">
    <property type="entry name" value="ACP-like"/>
    <property type="match status" value="1"/>
</dbReference>
<name>A0A6P1M9M6_9BACT</name>
<dbReference type="EMBL" id="CP047593">
    <property type="protein sequence ID" value="QHI69773.1"/>
    <property type="molecule type" value="Genomic_DNA"/>
</dbReference>
<dbReference type="Proteomes" id="UP000464954">
    <property type="component" value="Chromosome"/>
</dbReference>
<keyword evidence="2" id="KW-1185">Reference proteome</keyword>
<dbReference type="KEGG" id="taer:GT409_10025"/>
<organism evidence="1 2">
    <name type="scientific">Tichowtungia aerotolerans</name>
    <dbReference type="NCBI Taxonomy" id="2697043"/>
    <lineage>
        <taxon>Bacteria</taxon>
        <taxon>Pseudomonadati</taxon>
        <taxon>Kiritimatiellota</taxon>
        <taxon>Tichowtungiia</taxon>
        <taxon>Tichowtungiales</taxon>
        <taxon>Tichowtungiaceae</taxon>
        <taxon>Tichowtungia</taxon>
    </lineage>
</organism>
<gene>
    <name evidence="1" type="ORF">GT409_10025</name>
</gene>
<reference evidence="1 2" key="1">
    <citation type="submission" date="2020-01" db="EMBL/GenBank/DDBJ databases">
        <title>Ponticoccus aerotolerans gen. nov., sp. nov., an anaerobic bacterium and proposal of Ponticoccusceae fam. nov., Ponticoccusles ord. nov. and Ponticoccuse classis nov. in the phylum Kiritimatiellaeota.</title>
        <authorList>
            <person name="Zhou L.Y."/>
            <person name="Du Z.J."/>
        </authorList>
    </citation>
    <scope>NUCLEOTIDE SEQUENCE [LARGE SCALE GENOMIC DNA]</scope>
    <source>
        <strain evidence="1 2">S-5007</strain>
    </source>
</reference>
<sequence length="96" mass="10583">MSEIQQIDPGTIRDFIVETFLFGDASGLSDSTSFMETGIIDSLGILKVTDFIEHSCNIKLSPEQFVPENLDSIDNIVRFLNRNIAQPTGEMSVKSG</sequence>
<dbReference type="InterPro" id="IPR036736">
    <property type="entry name" value="ACP-like_sf"/>
</dbReference>